<evidence type="ECO:0000259" key="1">
    <source>
        <dbReference type="PROSITE" id="PS50011"/>
    </source>
</evidence>
<dbReference type="Proteomes" id="UP000235387">
    <property type="component" value="Unassembled WGS sequence"/>
</dbReference>
<dbReference type="InterPro" id="IPR011009">
    <property type="entry name" value="Kinase-like_dom_sf"/>
</dbReference>
<gene>
    <name evidence="2" type="ORF">BCT23_11910</name>
</gene>
<feature type="domain" description="Protein kinase" evidence="1">
    <location>
        <begin position="4"/>
        <end position="191"/>
    </location>
</feature>
<dbReference type="EMBL" id="MDAL01000011">
    <property type="protein sequence ID" value="PMN93738.1"/>
    <property type="molecule type" value="Genomic_DNA"/>
</dbReference>
<name>A0A2N7LEL7_9GAMM</name>
<dbReference type="Gene3D" id="1.10.510.10">
    <property type="entry name" value="Transferase(Phosphotransferase) domain 1"/>
    <property type="match status" value="1"/>
</dbReference>
<dbReference type="GO" id="GO:0004672">
    <property type="term" value="F:protein kinase activity"/>
    <property type="evidence" value="ECO:0007669"/>
    <property type="project" value="InterPro"/>
</dbReference>
<dbReference type="Gene3D" id="3.30.200.20">
    <property type="entry name" value="Phosphorylase Kinase, domain 1"/>
    <property type="match status" value="1"/>
</dbReference>
<dbReference type="Pfam" id="PF10707">
    <property type="entry name" value="YrbL-PhoP_reg"/>
    <property type="match status" value="1"/>
</dbReference>
<accession>A0A2N7LEL7</accession>
<protein>
    <recommendedName>
        <fullName evidence="1">Protein kinase domain-containing protein</fullName>
    </recommendedName>
</protein>
<dbReference type="SUPFAM" id="SSF56112">
    <property type="entry name" value="Protein kinase-like (PK-like)"/>
    <property type="match status" value="1"/>
</dbReference>
<dbReference type="GO" id="GO:0005524">
    <property type="term" value="F:ATP binding"/>
    <property type="evidence" value="ECO:0007669"/>
    <property type="project" value="InterPro"/>
</dbReference>
<dbReference type="AlphaFoldDB" id="A0A2N7LEL7"/>
<evidence type="ECO:0000313" key="2">
    <source>
        <dbReference type="EMBL" id="PMN93738.1"/>
    </source>
</evidence>
<organism evidence="2 3">
    <name type="scientific">Enterovibrio norvegicus</name>
    <dbReference type="NCBI Taxonomy" id="188144"/>
    <lineage>
        <taxon>Bacteria</taxon>
        <taxon>Pseudomonadati</taxon>
        <taxon>Pseudomonadota</taxon>
        <taxon>Gammaproteobacteria</taxon>
        <taxon>Vibrionales</taxon>
        <taxon>Vibrionaceae</taxon>
        <taxon>Enterovibrio</taxon>
    </lineage>
</organism>
<comment type="caution">
    <text evidence="2">The sequence shown here is derived from an EMBL/GenBank/DDBJ whole genome shotgun (WGS) entry which is preliminary data.</text>
</comment>
<sequence>MLEFLTWPIIGSGQERVCYRDPNDPLRCVKVSKKEQSKQTRRELSYYQYLASRDISYSHIPKFYKKVDEGEYIGLEMEFICNPDGSNAPDLYNYIKLSLSEKEVENLYHSLEKLRIYLIENNIVPCDLVLSNFLVQTLPDGVKIVMVDGLGGAEFIPLSNYIAYFGKRKINRKWGKFLDERVIPKIKKHKK</sequence>
<dbReference type="PROSITE" id="PS50011">
    <property type="entry name" value="PROTEIN_KINASE_DOM"/>
    <property type="match status" value="1"/>
</dbReference>
<proteinExistence type="predicted"/>
<dbReference type="InterPro" id="IPR000719">
    <property type="entry name" value="Prot_kinase_dom"/>
</dbReference>
<evidence type="ECO:0000313" key="3">
    <source>
        <dbReference type="Proteomes" id="UP000235387"/>
    </source>
</evidence>
<dbReference type="RefSeq" id="WP_102317292.1">
    <property type="nucleotide sequence ID" value="NZ_MCYQ01000015.1"/>
</dbReference>
<reference evidence="3" key="1">
    <citation type="submission" date="2016-07" db="EMBL/GenBank/DDBJ databases">
        <title>Nontailed viruses are major unrecognized killers of bacteria in the ocean.</title>
        <authorList>
            <person name="Kauffman K."/>
            <person name="Hussain F."/>
            <person name="Yang J."/>
            <person name="Arevalo P."/>
            <person name="Brown J."/>
            <person name="Cutler M."/>
            <person name="Kelly L."/>
            <person name="Polz M.F."/>
        </authorList>
    </citation>
    <scope>NUCLEOTIDE SEQUENCE [LARGE SCALE GENOMIC DNA]</scope>
    <source>
        <strain evidence="3">10N.261.45.A10</strain>
    </source>
</reference>
<dbReference type="InterPro" id="IPR019647">
    <property type="entry name" value="PhoP_reg_network_YrbL"/>
</dbReference>